<dbReference type="EMBL" id="JBBUTG010000022">
    <property type="protein sequence ID" value="MEK8033917.1"/>
    <property type="molecule type" value="Genomic_DNA"/>
</dbReference>
<evidence type="ECO:0000259" key="1">
    <source>
        <dbReference type="Pfam" id="PF13333"/>
    </source>
</evidence>
<dbReference type="InterPro" id="IPR001584">
    <property type="entry name" value="Integrase_cat-core"/>
</dbReference>
<reference evidence="2 3" key="1">
    <citation type="submission" date="2024-04" db="EMBL/GenBank/DDBJ databases">
        <title>Novel species of the genus Ideonella isolated from streams.</title>
        <authorList>
            <person name="Lu H."/>
        </authorList>
    </citation>
    <scope>NUCLEOTIDE SEQUENCE [LARGE SCALE GENOMIC DNA]</scope>
    <source>
        <strain evidence="2 3">DXS29W</strain>
    </source>
</reference>
<dbReference type="PANTHER" id="PTHR46889:SF4">
    <property type="entry name" value="TRANSPOSASE INSO FOR INSERTION SEQUENCE ELEMENT IS911B-RELATED"/>
    <property type="match status" value="1"/>
</dbReference>
<dbReference type="InterPro" id="IPR050900">
    <property type="entry name" value="Transposase_IS3/IS150/IS904"/>
</dbReference>
<evidence type="ECO:0000313" key="3">
    <source>
        <dbReference type="Proteomes" id="UP001371218"/>
    </source>
</evidence>
<accession>A0ABU9BYP4</accession>
<proteinExistence type="predicted"/>
<dbReference type="InterPro" id="IPR012337">
    <property type="entry name" value="RNaseH-like_sf"/>
</dbReference>
<keyword evidence="3" id="KW-1185">Reference proteome</keyword>
<protein>
    <submittedName>
        <fullName evidence="2">IS3 family transposase</fullName>
    </submittedName>
</protein>
<evidence type="ECO:0000313" key="2">
    <source>
        <dbReference type="EMBL" id="MEK8033917.1"/>
    </source>
</evidence>
<dbReference type="SUPFAM" id="SSF53098">
    <property type="entry name" value="Ribonuclease H-like"/>
    <property type="match status" value="1"/>
</dbReference>
<gene>
    <name evidence="2" type="ORF">AACH06_24085</name>
</gene>
<sequence>MLCADHPKVSERLKHRISDTPVCVHGRRFATLEQARQAVTDWIAFYNHSRLHSALGYLSPMQFEQR</sequence>
<feature type="domain" description="Integrase catalytic" evidence="1">
    <location>
        <begin position="23"/>
        <end position="65"/>
    </location>
</feature>
<dbReference type="Proteomes" id="UP001371218">
    <property type="component" value="Unassembled WGS sequence"/>
</dbReference>
<name>A0ABU9BYP4_9BURK</name>
<organism evidence="2 3">
    <name type="scientific">Ideonella lacteola</name>
    <dbReference type="NCBI Taxonomy" id="2984193"/>
    <lineage>
        <taxon>Bacteria</taxon>
        <taxon>Pseudomonadati</taxon>
        <taxon>Pseudomonadota</taxon>
        <taxon>Betaproteobacteria</taxon>
        <taxon>Burkholderiales</taxon>
        <taxon>Sphaerotilaceae</taxon>
        <taxon>Ideonella</taxon>
    </lineage>
</organism>
<dbReference type="PANTHER" id="PTHR46889">
    <property type="entry name" value="TRANSPOSASE INSF FOR INSERTION SEQUENCE IS3B-RELATED"/>
    <property type="match status" value="1"/>
</dbReference>
<dbReference type="Pfam" id="PF13333">
    <property type="entry name" value="rve_2"/>
    <property type="match status" value="1"/>
</dbReference>
<comment type="caution">
    <text evidence="2">The sequence shown here is derived from an EMBL/GenBank/DDBJ whole genome shotgun (WGS) entry which is preliminary data.</text>
</comment>